<feature type="compositionally biased region" description="Low complexity" evidence="5">
    <location>
        <begin position="1355"/>
        <end position="1369"/>
    </location>
</feature>
<dbReference type="GO" id="GO:0005737">
    <property type="term" value="C:cytoplasm"/>
    <property type="evidence" value="ECO:0007669"/>
    <property type="project" value="TreeGrafter"/>
</dbReference>
<name>A0A2P9DPC5_PLARE</name>
<evidence type="ECO:0000313" key="7">
    <source>
        <dbReference type="Proteomes" id="UP000240500"/>
    </source>
</evidence>
<feature type="repeat" description="WD" evidence="3">
    <location>
        <begin position="1901"/>
        <end position="1933"/>
    </location>
</feature>
<proteinExistence type="predicted"/>
<sequence length="2008" mass="238773">MKYNSHQNDNIYNDIIKLKYNKNYSNYIHQNVQSNKFFISRLKNTMTLDGHASFVNRLKWNDDNHLLASCGSDRKVLIWNINSYNYKPKPKYIVNTNHVSSIFGVSFIDNDFVITGAMDKQVHVYNIHDASYKVIHNCHLKTVRHIATIPKENKNIFWSSSDDGTVRQYDTREKHICVSPNCRNVIINLNRIGDQYYSQKNPEERLYYRMKFQSHYTKNTYELIRAMNEQKFCNVNVPIQARCIAVNPIFNNYIGVCSNDMLSRVYDRRMLGKFSLNEKMTLRSCIPSDTYYPKHLWNYIDEESDFRINYHLFYSTDLGWSNDGKYLGVTYNTEHVYLYDFLNREEERSLNYNLIDNDTKFDYNKSFDILFPPHDIKDGYMYWDNIKNDRNRMKEYFDYINDMSLIQDIEKSAILAYDNKEYYKAEYLYNNCLNLSRNKNIRKILYCNLAMVLIQRKARNDGYLAEQYALEALKLDPNYYKAVYRRIQANIINNRLINAYRITLSACSHFKGVFEFIYLRKKIRRTLYHIYKDKIYSYWRNQNNDTEDSKQPYYYSTIKKQTSKVQQKDEKERIQDNCSEFLDISDNTAYSYDSIRTDDSDFTDDPYGSDYLDCSDKTRKMSTLGEKEIKQREKNLNMESKHVESVNMDSVNVESVNMDSVNVESVNMDSVNVESVNMDSVNVKNENMDSVNVKNENMDSLNVERINEESVNLINDKRRYNNPQNSGHVNIENDRSETTYKEIKEDNDLGKKKEENNKYNENYKINKKNIEKNDTCNNNNYDNVLMISEMKKIKEKEKKERELKKALSLKRRKKYTNIIDIIASEELYSLPNSYPFFLIYYVSFCYRNSINAWNGWPSFNDLYKTYNICEKILKEKKRKDKKGKNNKSIKRINCNYEYIFKHKEAENISYFNKKDKKNILKNNYSNKFMKNNMLKDSSKRKKIRKSSQSDIYEEYKKIKKNQKNFHLNNSDDHNIEHISGHRDETYILDNTNIYDDDNNNNNNNTNDITKYNKKGKNKISHTQKNTNTNTHIQFNENKEEEIKTSNNILKFNKRNKDIYEDVKSDEPKERYAWLEEKCFIGKKKRKHGKKQNTMDIKRNAYLKKKRKRKNLTDDDNYNDGDKDNDNNNDNNDNNNNNNQNNYYLHYGFLSALYNRTHSHDNDKERDRKENLKNEISYILEELSKKNSPKNLVRINIYHEAYHTVTMNQLYGYNESSFHMNNVSLNVSVNNERNSVTNEETYENNGNYEYADTSIYNESNVDIMNSWDNMNYSENFVRTNVSDNTLSIGHYSNTDVTNITDNVNSNNDNNNDDNNDNNNDDNNDDNNDNNSDDNNDDNNDNNNDDNNDNNNDDNNDNNNNNNDQNNDNNQNVEENKIIGKVESVSQELYNNYKIDDIQLGNYIDTLLVGNNYKINNNMLASCYGTSIRSNNTSNLGINMNQIIPYDDNSIIVGSPITKNYYLYINNFYDFVYNYNKNNIIRKNINHSNNNNNNNNMYRLQKNTTSYHNSSSYYSDISDWNNNQIPKNKLHKKGYKYYSNDCEVCSKKYNKVKEEKENKRKKKKVKKEEERKFSDTEKKNISDKEKQWNDVKKKMSSYYKNEYDMRYYEKYRTGKKKKQQNKDYSYKKDKTNSDGDNSSNDKIGDDVNHNIMGFFEKSSGRNEDILNIKKKKKEKKKKDSNKKSDPLEYSKMNIENYNLKRNIKKKEEESHDMSGIYKRYFDKSTNNNSQHKEYIIHDSDNLVYKINVEDIDKNNMNKIIASNEKYLLNNGEIANFKFDPYSNNIETDESDSSNLSKVSYKSSSSYEHQFYDSFYNNIQYEDRKKHSNIYVFKERKKIKNYVEKIQDPLWVPKGTCKRFLGHSNTAWEMKELAFWNDDVILAASDNGEVYFWSIKDGKLLNVIKSHARHVNCVQVHPRGTCLATSGLENYIKIWKPHDTAEFVFVIKNEQHIYIKMNTLDKSVEQRLSENQKHIESSYMDYYNFINFSPVLQKANDYMNYFDSISDNSVQ</sequence>
<dbReference type="GO" id="GO:0045717">
    <property type="term" value="P:negative regulation of fatty acid biosynthetic process"/>
    <property type="evidence" value="ECO:0007669"/>
    <property type="project" value="TreeGrafter"/>
</dbReference>
<keyword evidence="2" id="KW-0677">Repeat</keyword>
<dbReference type="EMBL" id="LT969577">
    <property type="protein sequence ID" value="SOV82838.1"/>
    <property type="molecule type" value="Genomic_DNA"/>
</dbReference>
<evidence type="ECO:0000256" key="1">
    <source>
        <dbReference type="ARBA" id="ARBA00022574"/>
    </source>
</evidence>
<dbReference type="SUPFAM" id="SSF50978">
    <property type="entry name" value="WD40 repeat-like"/>
    <property type="match status" value="1"/>
</dbReference>
<dbReference type="InterPro" id="IPR019775">
    <property type="entry name" value="WD40_repeat_CS"/>
</dbReference>
<dbReference type="InterPro" id="IPR036322">
    <property type="entry name" value="WD40_repeat_dom_sf"/>
</dbReference>
<dbReference type="SMART" id="SM00320">
    <property type="entry name" value="WD40"/>
    <property type="match status" value="7"/>
</dbReference>
<protein>
    <recommendedName>
        <fullName evidence="8">WD and tetratricopeptide repeats protein 1</fullName>
    </recommendedName>
</protein>
<dbReference type="Gene3D" id="2.130.10.10">
    <property type="entry name" value="YVTN repeat-like/Quinoprotein amine dehydrogenase"/>
    <property type="match status" value="2"/>
</dbReference>
<dbReference type="PANTHER" id="PTHR15574:SF40">
    <property type="entry name" value="WD AND TETRATRICOPEPTIDE REPEATS PROTEIN 1"/>
    <property type="match status" value="1"/>
</dbReference>
<feature type="compositionally biased region" description="Low complexity" evidence="5">
    <location>
        <begin position="1127"/>
        <end position="1141"/>
    </location>
</feature>
<gene>
    <name evidence="6" type="ORF">PRG01_1428400</name>
</gene>
<dbReference type="InterPro" id="IPR001680">
    <property type="entry name" value="WD40_rpt"/>
</dbReference>
<evidence type="ECO:0008006" key="8">
    <source>
        <dbReference type="Google" id="ProtNLM"/>
    </source>
</evidence>
<dbReference type="Proteomes" id="UP000240500">
    <property type="component" value="Chromosome 14"/>
</dbReference>
<dbReference type="SUPFAM" id="SSF141571">
    <property type="entry name" value="Pentapeptide repeat-like"/>
    <property type="match status" value="1"/>
</dbReference>
<dbReference type="InterPro" id="IPR011990">
    <property type="entry name" value="TPR-like_helical_dom_sf"/>
</dbReference>
<feature type="compositionally biased region" description="Basic and acidic residues" evidence="5">
    <location>
        <begin position="1564"/>
        <end position="1585"/>
    </location>
</feature>
<dbReference type="VEuPathDB" id="PlasmoDB:PRCDC_1427700"/>
<dbReference type="Pfam" id="PF00400">
    <property type="entry name" value="WD40"/>
    <property type="match status" value="2"/>
</dbReference>
<organism evidence="6 7">
    <name type="scientific">Plasmodium reichenowi</name>
    <dbReference type="NCBI Taxonomy" id="5854"/>
    <lineage>
        <taxon>Eukaryota</taxon>
        <taxon>Sar</taxon>
        <taxon>Alveolata</taxon>
        <taxon>Apicomplexa</taxon>
        <taxon>Aconoidasida</taxon>
        <taxon>Haemosporida</taxon>
        <taxon>Plasmodiidae</taxon>
        <taxon>Plasmodium</taxon>
        <taxon>Plasmodium (Laverania)</taxon>
    </lineage>
</organism>
<keyword evidence="1 3" id="KW-0853">WD repeat</keyword>
<dbReference type="SUPFAM" id="SSF50998">
    <property type="entry name" value="Quinoprotein alcohol dehydrogenase-like"/>
    <property type="match status" value="1"/>
</dbReference>
<dbReference type="PROSITE" id="PS00678">
    <property type="entry name" value="WD_REPEATS_1"/>
    <property type="match status" value="1"/>
</dbReference>
<evidence type="ECO:0000256" key="3">
    <source>
        <dbReference type="PROSITE-ProRule" id="PRU00221"/>
    </source>
</evidence>
<dbReference type="VEuPathDB" id="PlasmoDB:PRG01_1428400"/>
<accession>A0A2P9DPC5</accession>
<dbReference type="PANTHER" id="PTHR15574">
    <property type="entry name" value="WD REPEAT DOMAIN-CONTAINING FAMILY"/>
    <property type="match status" value="1"/>
</dbReference>
<feature type="compositionally biased region" description="Basic and acidic residues" evidence="5">
    <location>
        <begin position="1618"/>
        <end position="1631"/>
    </location>
</feature>
<evidence type="ECO:0000256" key="4">
    <source>
        <dbReference type="SAM" id="Coils"/>
    </source>
</evidence>
<feature type="region of interest" description="Disordered" evidence="5">
    <location>
        <begin position="1297"/>
        <end position="1369"/>
    </location>
</feature>
<feature type="region of interest" description="Disordered" evidence="5">
    <location>
        <begin position="1551"/>
        <end position="1585"/>
    </location>
</feature>
<evidence type="ECO:0000256" key="5">
    <source>
        <dbReference type="SAM" id="MobiDB-lite"/>
    </source>
</evidence>
<dbReference type="InterPro" id="IPR011047">
    <property type="entry name" value="Quinoprotein_ADH-like_sf"/>
</dbReference>
<evidence type="ECO:0000313" key="6">
    <source>
        <dbReference type="EMBL" id="SOV82838.1"/>
    </source>
</evidence>
<feature type="region of interest" description="Disordered" evidence="5">
    <location>
        <begin position="1084"/>
        <end position="1141"/>
    </location>
</feature>
<feature type="coiled-coil region" evidence="4">
    <location>
        <begin position="1154"/>
        <end position="1181"/>
    </location>
</feature>
<keyword evidence="4" id="KW-0175">Coiled coil</keyword>
<feature type="compositionally biased region" description="Basic residues" evidence="5">
    <location>
        <begin position="1100"/>
        <end position="1109"/>
    </location>
</feature>
<dbReference type="InterPro" id="IPR015943">
    <property type="entry name" value="WD40/YVTN_repeat-like_dom_sf"/>
</dbReference>
<dbReference type="OrthoDB" id="4869960at2759"/>
<dbReference type="GO" id="GO:0080008">
    <property type="term" value="C:Cul4-RING E3 ubiquitin ligase complex"/>
    <property type="evidence" value="ECO:0007669"/>
    <property type="project" value="TreeGrafter"/>
</dbReference>
<feature type="repeat" description="WD" evidence="3">
    <location>
        <begin position="48"/>
        <end position="83"/>
    </location>
</feature>
<dbReference type="PROSITE" id="PS50294">
    <property type="entry name" value="WD_REPEATS_REGION"/>
    <property type="match status" value="2"/>
</dbReference>
<dbReference type="InterPro" id="IPR045151">
    <property type="entry name" value="DCAF8"/>
</dbReference>
<evidence type="ECO:0000256" key="2">
    <source>
        <dbReference type="ARBA" id="ARBA00022737"/>
    </source>
</evidence>
<feature type="region of interest" description="Disordered" evidence="5">
    <location>
        <begin position="1611"/>
        <end position="1646"/>
    </location>
</feature>
<dbReference type="PROSITE" id="PS50082">
    <property type="entry name" value="WD_REPEATS_2"/>
    <property type="match status" value="2"/>
</dbReference>
<reference evidence="6 7" key="1">
    <citation type="submission" date="2016-09" db="EMBL/GenBank/DDBJ databases">
        <authorList>
            <consortium name="Pathogen Informatics"/>
        </authorList>
    </citation>
    <scope>NUCLEOTIDE SEQUENCE [LARGE SCALE GENOMIC DNA]</scope>
</reference>
<feature type="compositionally biased region" description="Acidic residues" evidence="5">
    <location>
        <begin position="1309"/>
        <end position="1354"/>
    </location>
</feature>
<dbReference type="SUPFAM" id="SSF48452">
    <property type="entry name" value="TPR-like"/>
    <property type="match status" value="1"/>
</dbReference>